<dbReference type="CDD" id="cd02440">
    <property type="entry name" value="AdoMet_MTases"/>
    <property type="match status" value="1"/>
</dbReference>
<proteinExistence type="predicted"/>
<evidence type="ECO:0000313" key="3">
    <source>
        <dbReference type="EMBL" id="NLE31149.1"/>
    </source>
</evidence>
<dbReference type="PROSITE" id="PS00092">
    <property type="entry name" value="N6_MTASE"/>
    <property type="match status" value="1"/>
</dbReference>
<keyword evidence="2 3" id="KW-0808">Transferase</keyword>
<dbReference type="InterPro" id="IPR002052">
    <property type="entry name" value="DNA_methylase_N6_adenine_CS"/>
</dbReference>
<protein>
    <submittedName>
        <fullName evidence="3">Methyltransferase</fullName>
    </submittedName>
</protein>
<dbReference type="AlphaFoldDB" id="A0A847ETL0"/>
<name>A0A847ETL0_9BACT</name>
<dbReference type="GO" id="GO:0008168">
    <property type="term" value="F:methyltransferase activity"/>
    <property type="evidence" value="ECO:0007669"/>
    <property type="project" value="UniProtKB-KW"/>
</dbReference>
<dbReference type="InterPro" id="IPR029063">
    <property type="entry name" value="SAM-dependent_MTases_sf"/>
</dbReference>
<dbReference type="Pfam" id="PF03602">
    <property type="entry name" value="Cons_hypoth95"/>
    <property type="match status" value="1"/>
</dbReference>
<organism evidence="3 4">
    <name type="scientific">Candidatus Dojkabacteria bacterium</name>
    <dbReference type="NCBI Taxonomy" id="2099670"/>
    <lineage>
        <taxon>Bacteria</taxon>
        <taxon>Candidatus Dojkabacteria</taxon>
    </lineage>
</organism>
<dbReference type="PANTHER" id="PTHR43542">
    <property type="entry name" value="METHYLTRANSFERASE"/>
    <property type="match status" value="1"/>
</dbReference>
<accession>A0A847ETL0</accession>
<sequence length="243" mass="27959">MSLKFDSSKKLRKEKTKHKVESWEDFEQREQAFLKERFLSKEPTISASVRVTGGKAKNFKIDIPRNTRPLTDRMKVRIFDAIGKDIANKTILDLYAGAGSFALESLSRGAKEATLVDASKQADLVIRKNIAHTVFLPQAEVIKSKVEDFIAKNKDTDRSWDIIFMDPPYKLYNTKRVFKMQEVINQVSEYLPGVNNVKGNKFKGALIIKHPRRYPIDTLQFEHIKKVDTYEFGLNSISLYIVK</sequence>
<dbReference type="GO" id="GO:0003676">
    <property type="term" value="F:nucleic acid binding"/>
    <property type="evidence" value="ECO:0007669"/>
    <property type="project" value="InterPro"/>
</dbReference>
<dbReference type="PANTHER" id="PTHR43542:SF1">
    <property type="entry name" value="METHYLTRANSFERASE"/>
    <property type="match status" value="1"/>
</dbReference>
<evidence type="ECO:0000256" key="2">
    <source>
        <dbReference type="ARBA" id="ARBA00022679"/>
    </source>
</evidence>
<dbReference type="GO" id="GO:0031167">
    <property type="term" value="P:rRNA methylation"/>
    <property type="evidence" value="ECO:0007669"/>
    <property type="project" value="InterPro"/>
</dbReference>
<dbReference type="Proteomes" id="UP000554004">
    <property type="component" value="Unassembled WGS sequence"/>
</dbReference>
<dbReference type="InterPro" id="IPR004398">
    <property type="entry name" value="RNA_MeTrfase_RsmD"/>
</dbReference>
<dbReference type="EMBL" id="JAAZAL010000099">
    <property type="protein sequence ID" value="NLE31149.1"/>
    <property type="molecule type" value="Genomic_DNA"/>
</dbReference>
<dbReference type="SUPFAM" id="SSF53335">
    <property type="entry name" value="S-adenosyl-L-methionine-dependent methyltransferases"/>
    <property type="match status" value="1"/>
</dbReference>
<dbReference type="Gene3D" id="3.40.50.150">
    <property type="entry name" value="Vaccinia Virus protein VP39"/>
    <property type="match status" value="1"/>
</dbReference>
<gene>
    <name evidence="3" type="ORF">GX618_02655</name>
</gene>
<keyword evidence="1 3" id="KW-0489">Methyltransferase</keyword>
<evidence type="ECO:0000313" key="4">
    <source>
        <dbReference type="Proteomes" id="UP000554004"/>
    </source>
</evidence>
<reference evidence="3 4" key="1">
    <citation type="journal article" date="2020" name="Biotechnol. Biofuels">
        <title>New insights from the biogas microbiome by comprehensive genome-resolved metagenomics of nearly 1600 species originating from multiple anaerobic digesters.</title>
        <authorList>
            <person name="Campanaro S."/>
            <person name="Treu L."/>
            <person name="Rodriguez-R L.M."/>
            <person name="Kovalovszki A."/>
            <person name="Ziels R.M."/>
            <person name="Maus I."/>
            <person name="Zhu X."/>
            <person name="Kougias P.G."/>
            <person name="Basile A."/>
            <person name="Luo G."/>
            <person name="Schluter A."/>
            <person name="Konstantinidis K.T."/>
            <person name="Angelidaki I."/>
        </authorList>
    </citation>
    <scope>NUCLEOTIDE SEQUENCE [LARGE SCALE GENOMIC DNA]</scope>
    <source>
        <strain evidence="3">AS06rmzACSIP_421</strain>
    </source>
</reference>
<comment type="caution">
    <text evidence="3">The sequence shown here is derived from an EMBL/GenBank/DDBJ whole genome shotgun (WGS) entry which is preliminary data.</text>
</comment>
<evidence type="ECO:0000256" key="1">
    <source>
        <dbReference type="ARBA" id="ARBA00022603"/>
    </source>
</evidence>